<organism evidence="2 3">
    <name type="scientific">Qipengyuania atrilutea</name>
    <dbReference type="NCBI Taxonomy" id="2744473"/>
    <lineage>
        <taxon>Bacteria</taxon>
        <taxon>Pseudomonadati</taxon>
        <taxon>Pseudomonadota</taxon>
        <taxon>Alphaproteobacteria</taxon>
        <taxon>Sphingomonadales</taxon>
        <taxon>Erythrobacteraceae</taxon>
        <taxon>Qipengyuania</taxon>
    </lineage>
</organism>
<gene>
    <name evidence="2" type="ORF">HUV48_05060</name>
</gene>
<sequence>MTKRKSMFKPGWGLALLAVTVVIAGAIWLYRAPIHGYAAAGTAYSARVACSCRFVAGRSLDDCAKDKLAGMELVRLSEDDEARSVTASFPLVRSDTASYREGYGCVLQDWQS</sequence>
<dbReference type="Proteomes" id="UP000561438">
    <property type="component" value="Unassembled WGS sequence"/>
</dbReference>
<keyword evidence="1" id="KW-0812">Transmembrane</keyword>
<keyword evidence="1" id="KW-1133">Transmembrane helix</keyword>
<evidence type="ECO:0000313" key="2">
    <source>
        <dbReference type="EMBL" id="NVD44383.1"/>
    </source>
</evidence>
<comment type="caution">
    <text evidence="2">The sequence shown here is derived from an EMBL/GenBank/DDBJ whole genome shotgun (WGS) entry which is preliminary data.</text>
</comment>
<protein>
    <submittedName>
        <fullName evidence="2">Uncharacterized protein</fullName>
    </submittedName>
</protein>
<accession>A0A850H3D0</accession>
<dbReference type="AlphaFoldDB" id="A0A850H3D0"/>
<reference evidence="2 3" key="1">
    <citation type="submission" date="2020-06" db="EMBL/GenBank/DDBJ databases">
        <title>Altererythrobacter sp. HHU K3-1.</title>
        <authorList>
            <person name="Zhang D."/>
            <person name="Xue H."/>
        </authorList>
    </citation>
    <scope>NUCLEOTIDE SEQUENCE [LARGE SCALE GENOMIC DNA]</scope>
    <source>
        <strain evidence="2 3">HHU K3-1</strain>
    </source>
</reference>
<proteinExistence type="predicted"/>
<dbReference type="RefSeq" id="WP_176266728.1">
    <property type="nucleotide sequence ID" value="NZ_JABWGV010000002.1"/>
</dbReference>
<evidence type="ECO:0000313" key="3">
    <source>
        <dbReference type="Proteomes" id="UP000561438"/>
    </source>
</evidence>
<evidence type="ECO:0000256" key="1">
    <source>
        <dbReference type="SAM" id="Phobius"/>
    </source>
</evidence>
<dbReference type="EMBL" id="JABWGV010000002">
    <property type="protein sequence ID" value="NVD44383.1"/>
    <property type="molecule type" value="Genomic_DNA"/>
</dbReference>
<keyword evidence="1" id="KW-0472">Membrane</keyword>
<keyword evidence="3" id="KW-1185">Reference proteome</keyword>
<name>A0A850H3D0_9SPHN</name>
<feature type="transmembrane region" description="Helical" evidence="1">
    <location>
        <begin position="12"/>
        <end position="30"/>
    </location>
</feature>